<feature type="non-terminal residue" evidence="1">
    <location>
        <position position="1"/>
    </location>
</feature>
<name>A0AA38GSR9_TAXCH</name>
<dbReference type="Proteomes" id="UP000824469">
    <property type="component" value="Unassembled WGS sequence"/>
</dbReference>
<reference evidence="1 2" key="1">
    <citation type="journal article" date="2021" name="Nat. Plants">
        <title>The Taxus genome provides insights into paclitaxel biosynthesis.</title>
        <authorList>
            <person name="Xiong X."/>
            <person name="Gou J."/>
            <person name="Liao Q."/>
            <person name="Li Y."/>
            <person name="Zhou Q."/>
            <person name="Bi G."/>
            <person name="Li C."/>
            <person name="Du R."/>
            <person name="Wang X."/>
            <person name="Sun T."/>
            <person name="Guo L."/>
            <person name="Liang H."/>
            <person name="Lu P."/>
            <person name="Wu Y."/>
            <person name="Zhang Z."/>
            <person name="Ro D.K."/>
            <person name="Shang Y."/>
            <person name="Huang S."/>
            <person name="Yan J."/>
        </authorList>
    </citation>
    <scope>NUCLEOTIDE SEQUENCE [LARGE SCALE GENOMIC DNA]</scope>
    <source>
        <strain evidence="1">Ta-2019</strain>
    </source>
</reference>
<proteinExistence type="predicted"/>
<feature type="non-terminal residue" evidence="1">
    <location>
        <position position="103"/>
    </location>
</feature>
<dbReference type="AlphaFoldDB" id="A0AA38GSR9"/>
<gene>
    <name evidence="1" type="ORF">KI387_007806</name>
</gene>
<accession>A0AA38GSR9</accession>
<evidence type="ECO:0000313" key="2">
    <source>
        <dbReference type="Proteomes" id="UP000824469"/>
    </source>
</evidence>
<comment type="caution">
    <text evidence="1">The sequence shown here is derived from an EMBL/GenBank/DDBJ whole genome shotgun (WGS) entry which is preliminary data.</text>
</comment>
<evidence type="ECO:0000313" key="1">
    <source>
        <dbReference type="EMBL" id="KAH9327628.1"/>
    </source>
</evidence>
<keyword evidence="2" id="KW-1185">Reference proteome</keyword>
<organism evidence="1 2">
    <name type="scientific">Taxus chinensis</name>
    <name type="common">Chinese yew</name>
    <name type="synonym">Taxus wallichiana var. chinensis</name>
    <dbReference type="NCBI Taxonomy" id="29808"/>
    <lineage>
        <taxon>Eukaryota</taxon>
        <taxon>Viridiplantae</taxon>
        <taxon>Streptophyta</taxon>
        <taxon>Embryophyta</taxon>
        <taxon>Tracheophyta</taxon>
        <taxon>Spermatophyta</taxon>
        <taxon>Pinopsida</taxon>
        <taxon>Pinidae</taxon>
        <taxon>Conifers II</taxon>
        <taxon>Cupressales</taxon>
        <taxon>Taxaceae</taxon>
        <taxon>Taxus</taxon>
    </lineage>
</organism>
<dbReference type="EMBL" id="JAHRHJ020000002">
    <property type="protein sequence ID" value="KAH9327628.1"/>
    <property type="molecule type" value="Genomic_DNA"/>
</dbReference>
<protein>
    <submittedName>
        <fullName evidence="1">Uncharacterized protein</fullName>
    </submittedName>
</protein>
<sequence length="103" mass="10983">RHHLWYHLPASQQPNLGLRAVVQAVEPLHHPFGTEGSAVAHPVVAPSAYVPSPGVSSHTLSASVPLSKMYIGSTATVLGLLRAGDDLYKVSIQYLTLSSPLTY</sequence>